<proteinExistence type="predicted"/>
<dbReference type="Pfam" id="PF04371">
    <property type="entry name" value="PAD_porph"/>
    <property type="match status" value="1"/>
</dbReference>
<evidence type="ECO:0000256" key="1">
    <source>
        <dbReference type="ARBA" id="ARBA00022801"/>
    </source>
</evidence>
<dbReference type="PANTHER" id="PTHR31377:SF0">
    <property type="entry name" value="AGMATINE DEIMINASE-RELATED"/>
    <property type="match status" value="1"/>
</dbReference>
<sequence>MGYVVGLPLEGAATEKDYQVRFGKNMTWQEEVRAPFLPAEWALQSGVQLTWPHEDTDWAPMLEEVERCFTDIAREVARRERLLIVHPRPEEVREKLKHANISLANIRFQACETNDTWARDHGAITLLDTDGPSLLDFTFNGWGLKFAADKDNLITRRLVEADQLKGTYVNRLGFVLEGGSIESDGLGTLLTTSECLLSPNRNGEMNRAEIEEYLRRTFHLQRVLWLDHGYLRGDDTDSHVDTLARFCDPETIAYVRCEDNTDEHYEALTQMEEELQTLRTAEGNPYRLLPLPLPDPIVFEGERLPATYANFLILNDAILYPTYAQPEKDARAGYMLRQAFPGREIIGIDCRPLIKQHGSLHCVTMQYPAGVIE</sequence>
<evidence type="ECO:0000313" key="3">
    <source>
        <dbReference type="Proteomes" id="UP000824028"/>
    </source>
</evidence>
<dbReference type="SUPFAM" id="SSF55909">
    <property type="entry name" value="Pentein"/>
    <property type="match status" value="1"/>
</dbReference>
<dbReference type="PANTHER" id="PTHR31377">
    <property type="entry name" value="AGMATINE DEIMINASE-RELATED"/>
    <property type="match status" value="1"/>
</dbReference>
<comment type="caution">
    <text evidence="2">The sequence shown here is derived from an EMBL/GenBank/DDBJ whole genome shotgun (WGS) entry which is preliminary data.</text>
</comment>
<dbReference type="GO" id="GO:0009446">
    <property type="term" value="P:putrescine biosynthetic process"/>
    <property type="evidence" value="ECO:0007669"/>
    <property type="project" value="InterPro"/>
</dbReference>
<keyword evidence="1" id="KW-0378">Hydrolase</keyword>
<name>A0A9D2J1G7_9BACE</name>
<gene>
    <name evidence="2" type="ORF">H9814_04350</name>
</gene>
<dbReference type="GO" id="GO:0047632">
    <property type="term" value="F:agmatine deiminase activity"/>
    <property type="evidence" value="ECO:0007669"/>
    <property type="project" value="TreeGrafter"/>
</dbReference>
<dbReference type="GO" id="GO:0004668">
    <property type="term" value="F:protein-arginine deiminase activity"/>
    <property type="evidence" value="ECO:0007669"/>
    <property type="project" value="InterPro"/>
</dbReference>
<reference evidence="2" key="2">
    <citation type="submission" date="2021-04" db="EMBL/GenBank/DDBJ databases">
        <authorList>
            <person name="Gilroy R."/>
        </authorList>
    </citation>
    <scope>NUCLEOTIDE SEQUENCE</scope>
    <source>
        <strain evidence="2">ChiHjej9B8-1298</strain>
    </source>
</reference>
<accession>A0A9D2J1G7</accession>
<dbReference type="InterPro" id="IPR007466">
    <property type="entry name" value="Peptidyl-Arg-deiminase_porph"/>
</dbReference>
<organism evidence="2 3">
    <name type="scientific">Candidatus Bacteroides merdigallinarum</name>
    <dbReference type="NCBI Taxonomy" id="2838473"/>
    <lineage>
        <taxon>Bacteria</taxon>
        <taxon>Pseudomonadati</taxon>
        <taxon>Bacteroidota</taxon>
        <taxon>Bacteroidia</taxon>
        <taxon>Bacteroidales</taxon>
        <taxon>Bacteroidaceae</taxon>
        <taxon>Bacteroides</taxon>
    </lineage>
</organism>
<reference evidence="2" key="1">
    <citation type="journal article" date="2021" name="PeerJ">
        <title>Extensive microbial diversity within the chicken gut microbiome revealed by metagenomics and culture.</title>
        <authorList>
            <person name="Gilroy R."/>
            <person name="Ravi A."/>
            <person name="Getino M."/>
            <person name="Pursley I."/>
            <person name="Horton D.L."/>
            <person name="Alikhan N.F."/>
            <person name="Baker D."/>
            <person name="Gharbi K."/>
            <person name="Hall N."/>
            <person name="Watson M."/>
            <person name="Adriaenssens E.M."/>
            <person name="Foster-Nyarko E."/>
            <person name="Jarju S."/>
            <person name="Secka A."/>
            <person name="Antonio M."/>
            <person name="Oren A."/>
            <person name="Chaudhuri R.R."/>
            <person name="La Ragione R."/>
            <person name="Hildebrand F."/>
            <person name="Pallen M.J."/>
        </authorList>
    </citation>
    <scope>NUCLEOTIDE SEQUENCE</scope>
    <source>
        <strain evidence="2">ChiHjej9B8-1298</strain>
    </source>
</reference>
<evidence type="ECO:0000313" key="2">
    <source>
        <dbReference type="EMBL" id="HIZ32767.1"/>
    </source>
</evidence>
<dbReference type="AlphaFoldDB" id="A0A9D2J1G7"/>
<dbReference type="Gene3D" id="3.75.10.10">
    <property type="entry name" value="L-arginine/glycine Amidinotransferase, Chain A"/>
    <property type="match status" value="1"/>
</dbReference>
<dbReference type="Proteomes" id="UP000824028">
    <property type="component" value="Unassembled WGS sequence"/>
</dbReference>
<protein>
    <submittedName>
        <fullName evidence="2">Agmatine deiminase family protein</fullName>
    </submittedName>
</protein>
<dbReference type="EMBL" id="DXBX01000031">
    <property type="protein sequence ID" value="HIZ32767.1"/>
    <property type="molecule type" value="Genomic_DNA"/>
</dbReference>